<feature type="transmembrane region" description="Helical" evidence="1">
    <location>
        <begin position="21"/>
        <end position="41"/>
    </location>
</feature>
<feature type="transmembrane region" description="Helical" evidence="1">
    <location>
        <begin position="105"/>
        <end position="126"/>
    </location>
</feature>
<feature type="transmembrane region" description="Helical" evidence="1">
    <location>
        <begin position="138"/>
        <end position="162"/>
    </location>
</feature>
<dbReference type="EMBL" id="ML994667">
    <property type="protein sequence ID" value="KAF2179447.1"/>
    <property type="molecule type" value="Genomic_DNA"/>
</dbReference>
<evidence type="ECO:0000313" key="2">
    <source>
        <dbReference type="EMBL" id="KAF2179447.1"/>
    </source>
</evidence>
<reference evidence="2" key="1">
    <citation type="journal article" date="2020" name="Stud. Mycol.">
        <title>101 Dothideomycetes genomes: a test case for predicting lifestyles and emergence of pathogens.</title>
        <authorList>
            <person name="Haridas S."/>
            <person name="Albert R."/>
            <person name="Binder M."/>
            <person name="Bloem J."/>
            <person name="Labutti K."/>
            <person name="Salamov A."/>
            <person name="Andreopoulos B."/>
            <person name="Baker S."/>
            <person name="Barry K."/>
            <person name="Bills G."/>
            <person name="Bluhm B."/>
            <person name="Cannon C."/>
            <person name="Castanera R."/>
            <person name="Culley D."/>
            <person name="Daum C."/>
            <person name="Ezra D."/>
            <person name="Gonzalez J."/>
            <person name="Henrissat B."/>
            <person name="Kuo A."/>
            <person name="Liang C."/>
            <person name="Lipzen A."/>
            <person name="Lutzoni F."/>
            <person name="Magnuson J."/>
            <person name="Mondo S."/>
            <person name="Nolan M."/>
            <person name="Ohm R."/>
            <person name="Pangilinan J."/>
            <person name="Park H.-J."/>
            <person name="Ramirez L."/>
            <person name="Alfaro M."/>
            <person name="Sun H."/>
            <person name="Tritt A."/>
            <person name="Yoshinaga Y."/>
            <person name="Zwiers L.-H."/>
            <person name="Turgeon B."/>
            <person name="Goodwin S."/>
            <person name="Spatafora J."/>
            <person name="Crous P."/>
            <person name="Grigoriev I."/>
        </authorList>
    </citation>
    <scope>NUCLEOTIDE SEQUENCE</scope>
    <source>
        <strain evidence="2">CBS 207.26</strain>
    </source>
</reference>
<accession>A0A6A6DIX0</accession>
<keyword evidence="1" id="KW-0472">Membrane</keyword>
<proteinExistence type="predicted"/>
<organism evidence="2 3">
    <name type="scientific">Zopfia rhizophila CBS 207.26</name>
    <dbReference type="NCBI Taxonomy" id="1314779"/>
    <lineage>
        <taxon>Eukaryota</taxon>
        <taxon>Fungi</taxon>
        <taxon>Dikarya</taxon>
        <taxon>Ascomycota</taxon>
        <taxon>Pezizomycotina</taxon>
        <taxon>Dothideomycetes</taxon>
        <taxon>Dothideomycetes incertae sedis</taxon>
        <taxon>Zopfiaceae</taxon>
        <taxon>Zopfia</taxon>
    </lineage>
</organism>
<keyword evidence="1" id="KW-1133">Transmembrane helix</keyword>
<gene>
    <name evidence="2" type="ORF">K469DRAFT_753983</name>
</gene>
<dbReference type="OrthoDB" id="3599804at2759"/>
<dbReference type="AlphaFoldDB" id="A0A6A6DIX0"/>
<keyword evidence="1" id="KW-0812">Transmembrane</keyword>
<feature type="transmembrane region" description="Helical" evidence="1">
    <location>
        <begin position="61"/>
        <end position="85"/>
    </location>
</feature>
<protein>
    <submittedName>
        <fullName evidence="2">Uncharacterized protein</fullName>
    </submittedName>
</protein>
<sequence length="249" mass="27661">MSTLSEATLLADGVINLWDQLFKAIIVICTFGGSITFQVIIQKVEDNTDWSETHRFDYKDARSFLAVAWTAFLIALGISCAAVIVLRIKEDDIRSCLVRGEERKFVIIGGVASFICQETVVGAFGMSSLAVTAYSNKAGWTAAGFTIILGIATPILWIWQVLETKRRMRKQLQSLLSYRPTNGHRRGMGSAGTSFSETRTDSSKVRGAYKSLGNSLERGLSYPSYAKLQAVIWEFKRRDAANGLKKKWL</sequence>
<evidence type="ECO:0000256" key="1">
    <source>
        <dbReference type="SAM" id="Phobius"/>
    </source>
</evidence>
<dbReference type="Proteomes" id="UP000800200">
    <property type="component" value="Unassembled WGS sequence"/>
</dbReference>
<name>A0A6A6DIX0_9PEZI</name>
<keyword evidence="3" id="KW-1185">Reference proteome</keyword>
<evidence type="ECO:0000313" key="3">
    <source>
        <dbReference type="Proteomes" id="UP000800200"/>
    </source>
</evidence>